<comment type="caution">
    <text evidence="6">The sequence shown here is derived from an EMBL/GenBank/DDBJ whole genome shotgun (WGS) entry which is preliminary data.</text>
</comment>
<dbReference type="InterPro" id="IPR035437">
    <property type="entry name" value="SNase_OB-fold_sf"/>
</dbReference>
<dbReference type="PROSITE" id="PS01123">
    <property type="entry name" value="TNASE_1"/>
    <property type="match status" value="1"/>
</dbReference>
<evidence type="ECO:0000256" key="3">
    <source>
        <dbReference type="ARBA" id="ARBA00022801"/>
    </source>
</evidence>
<evidence type="ECO:0000313" key="6">
    <source>
        <dbReference type="EMBL" id="MFC3110858.1"/>
    </source>
</evidence>
<feature type="chain" id="PRO_5045298160" evidence="4">
    <location>
        <begin position="18"/>
        <end position="180"/>
    </location>
</feature>
<reference evidence="7" key="1">
    <citation type="journal article" date="2019" name="Int. J. Syst. Evol. Microbiol.">
        <title>The Global Catalogue of Microorganisms (GCM) 10K type strain sequencing project: providing services to taxonomists for standard genome sequencing and annotation.</title>
        <authorList>
            <consortium name="The Broad Institute Genomics Platform"/>
            <consortium name="The Broad Institute Genome Sequencing Center for Infectious Disease"/>
            <person name="Wu L."/>
            <person name="Ma J."/>
        </authorList>
    </citation>
    <scope>NUCLEOTIDE SEQUENCE [LARGE SCALE GENOMIC DNA]</scope>
    <source>
        <strain evidence="7">KCTC 42986</strain>
    </source>
</reference>
<dbReference type="EMBL" id="JBHRTP010000091">
    <property type="protein sequence ID" value="MFC3110858.1"/>
    <property type="molecule type" value="Genomic_DNA"/>
</dbReference>
<evidence type="ECO:0000256" key="4">
    <source>
        <dbReference type="SAM" id="SignalP"/>
    </source>
</evidence>
<dbReference type="PROSITE" id="PS50830">
    <property type="entry name" value="TNASE_3"/>
    <property type="match status" value="1"/>
</dbReference>
<feature type="signal peptide" evidence="4">
    <location>
        <begin position="1"/>
        <end position="17"/>
    </location>
</feature>
<dbReference type="SUPFAM" id="SSF50199">
    <property type="entry name" value="Staphylococcal nuclease"/>
    <property type="match status" value="1"/>
</dbReference>
<dbReference type="InterPro" id="IPR002071">
    <property type="entry name" value="Thermonucl_AS"/>
</dbReference>
<name>A0ABV7F6X6_9BURK</name>
<evidence type="ECO:0000256" key="1">
    <source>
        <dbReference type="ARBA" id="ARBA00022722"/>
    </source>
</evidence>
<proteinExistence type="predicted"/>
<evidence type="ECO:0000256" key="2">
    <source>
        <dbReference type="ARBA" id="ARBA00022759"/>
    </source>
</evidence>
<keyword evidence="2" id="KW-0255">Endonuclease</keyword>
<evidence type="ECO:0000259" key="5">
    <source>
        <dbReference type="PROSITE" id="PS50830"/>
    </source>
</evidence>
<accession>A0ABV7F6X6</accession>
<keyword evidence="3" id="KW-0378">Hydrolase</keyword>
<dbReference type="Pfam" id="PF00565">
    <property type="entry name" value="SNase"/>
    <property type="match status" value="1"/>
</dbReference>
<evidence type="ECO:0000313" key="7">
    <source>
        <dbReference type="Proteomes" id="UP001595530"/>
    </source>
</evidence>
<protein>
    <submittedName>
        <fullName evidence="6">Thermonuclease family protein</fullName>
    </submittedName>
</protein>
<dbReference type="RefSeq" id="WP_390329506.1">
    <property type="nucleotide sequence ID" value="NZ_JBHRTP010000091.1"/>
</dbReference>
<keyword evidence="7" id="KW-1185">Reference proteome</keyword>
<dbReference type="PANTHER" id="PTHR12302">
    <property type="entry name" value="EBNA2 BINDING PROTEIN P100"/>
    <property type="match status" value="1"/>
</dbReference>
<feature type="domain" description="TNase-like" evidence="5">
    <location>
        <begin position="14"/>
        <end position="134"/>
    </location>
</feature>
<sequence>MKKLLIILALVTVPAFADQVIGIADGDTLTVLHDRKPLKIRLANIDAPEKKQAFGERSKQSLSDLCFQKDATYTVQNIDRYGRSVAVVACEEVEVNRAQVERGLAWVYAQYNKDGSLPKVQAEAKSARRGVWTDTNPTPPWEFRHPKNRAERVAANDAECHTGPRGGHYRIVNDRKQYGC</sequence>
<dbReference type="SMART" id="SM00318">
    <property type="entry name" value="SNc"/>
    <property type="match status" value="1"/>
</dbReference>
<organism evidence="6 7">
    <name type="scientific">Undibacterium arcticum</name>
    <dbReference type="NCBI Taxonomy" id="1762892"/>
    <lineage>
        <taxon>Bacteria</taxon>
        <taxon>Pseudomonadati</taxon>
        <taxon>Pseudomonadota</taxon>
        <taxon>Betaproteobacteria</taxon>
        <taxon>Burkholderiales</taxon>
        <taxon>Oxalobacteraceae</taxon>
        <taxon>Undibacterium</taxon>
    </lineage>
</organism>
<dbReference type="PANTHER" id="PTHR12302:SF3">
    <property type="entry name" value="SERINE_THREONINE-PROTEIN KINASE 31"/>
    <property type="match status" value="1"/>
</dbReference>
<dbReference type="Proteomes" id="UP001595530">
    <property type="component" value="Unassembled WGS sequence"/>
</dbReference>
<keyword evidence="4" id="KW-0732">Signal</keyword>
<dbReference type="Gene3D" id="2.40.50.90">
    <property type="match status" value="1"/>
</dbReference>
<keyword evidence="1" id="KW-0540">Nuclease</keyword>
<dbReference type="InterPro" id="IPR016071">
    <property type="entry name" value="Staphylococal_nuclease_OB-fold"/>
</dbReference>
<gene>
    <name evidence="6" type="ORF">ACFOFO_23380</name>
</gene>